<name>A0A8S5V9L1_9CAUD</name>
<dbReference type="EMBL" id="BK016230">
    <property type="protein sequence ID" value="DAG03404.1"/>
    <property type="molecule type" value="Genomic_DNA"/>
</dbReference>
<reference evidence="1" key="1">
    <citation type="journal article" date="2021" name="Proc. Natl. Acad. Sci. U.S.A.">
        <title>A Catalog of Tens of Thousands of Viruses from Human Metagenomes Reveals Hidden Associations with Chronic Diseases.</title>
        <authorList>
            <person name="Tisza M.J."/>
            <person name="Buck C.B."/>
        </authorList>
    </citation>
    <scope>NUCLEOTIDE SEQUENCE</scope>
    <source>
        <strain evidence="1">CtUml7</strain>
    </source>
</reference>
<sequence>MAVNLRKIKKLKYWETNTNITVVDIQLGEERIVFNLKDELSFNNDSVNSELKDQPNHYAFIAMLHKKALVLKREKERVLEKTRSRLFSQYKSQEKMANDLAEAMVTKSKEYQDKYKEFLSVSADVDILEVCVRAFEQRSMLMQTVSANIRRDKV</sequence>
<protein>
    <submittedName>
        <fullName evidence="1">Recombination, repair and ssDNA binding protein</fullName>
    </submittedName>
</protein>
<evidence type="ECO:0000313" key="1">
    <source>
        <dbReference type="EMBL" id="DAG03404.1"/>
    </source>
</evidence>
<organism evidence="1">
    <name type="scientific">Ackermannviridae sp. ctUml7</name>
    <dbReference type="NCBI Taxonomy" id="2825753"/>
    <lineage>
        <taxon>Viruses</taxon>
        <taxon>Duplodnaviria</taxon>
        <taxon>Heunggongvirae</taxon>
        <taxon>Uroviricota</taxon>
        <taxon>Caudoviricetes</taxon>
        <taxon>Pantevenvirales</taxon>
        <taxon>Ackermannviridae</taxon>
    </lineage>
</organism>
<accession>A0A8S5V9L1</accession>
<proteinExistence type="predicted"/>